<protein>
    <submittedName>
        <fullName evidence="1">Uncharacterized protein</fullName>
    </submittedName>
</protein>
<dbReference type="AlphaFoldDB" id="A0A4Y7IDN0"/>
<proteinExistence type="predicted"/>
<name>A0A4Y7IDN0_PAPSO</name>
<dbReference type="Proteomes" id="UP000316621">
    <property type="component" value="Chromosome 1"/>
</dbReference>
<reference evidence="1 2" key="1">
    <citation type="journal article" date="2018" name="Science">
        <title>The opium poppy genome and morphinan production.</title>
        <authorList>
            <person name="Guo L."/>
            <person name="Winzer T."/>
            <person name="Yang X."/>
            <person name="Li Y."/>
            <person name="Ning Z."/>
            <person name="He Z."/>
            <person name="Teodor R."/>
            <person name="Lu Y."/>
            <person name="Bowser T.A."/>
            <person name="Graham I.A."/>
            <person name="Ye K."/>
        </authorList>
    </citation>
    <scope>NUCLEOTIDE SEQUENCE [LARGE SCALE GENOMIC DNA]</scope>
    <source>
        <strain evidence="2">cv. HN1</strain>
        <tissue evidence="1">Leaves</tissue>
    </source>
</reference>
<keyword evidence="2" id="KW-1185">Reference proteome</keyword>
<sequence length="36" mass="4124">TLRAFWDASYPGKELHGMVFQQTVIGCHEAGQPERY</sequence>
<dbReference type="EMBL" id="CM010715">
    <property type="protein sequence ID" value="RZC46146.1"/>
    <property type="molecule type" value="Genomic_DNA"/>
</dbReference>
<organism evidence="1 2">
    <name type="scientific">Papaver somniferum</name>
    <name type="common">Opium poppy</name>
    <dbReference type="NCBI Taxonomy" id="3469"/>
    <lineage>
        <taxon>Eukaryota</taxon>
        <taxon>Viridiplantae</taxon>
        <taxon>Streptophyta</taxon>
        <taxon>Embryophyta</taxon>
        <taxon>Tracheophyta</taxon>
        <taxon>Spermatophyta</taxon>
        <taxon>Magnoliopsida</taxon>
        <taxon>Ranunculales</taxon>
        <taxon>Papaveraceae</taxon>
        <taxon>Papaveroideae</taxon>
        <taxon>Papaver</taxon>
    </lineage>
</organism>
<gene>
    <name evidence="1" type="ORF">C5167_039096</name>
</gene>
<feature type="non-terminal residue" evidence="1">
    <location>
        <position position="1"/>
    </location>
</feature>
<dbReference type="Gramene" id="RZC46146">
    <property type="protein sequence ID" value="RZC46146"/>
    <property type="gene ID" value="C5167_039096"/>
</dbReference>
<evidence type="ECO:0000313" key="2">
    <source>
        <dbReference type="Proteomes" id="UP000316621"/>
    </source>
</evidence>
<evidence type="ECO:0000313" key="1">
    <source>
        <dbReference type="EMBL" id="RZC46146.1"/>
    </source>
</evidence>
<accession>A0A4Y7IDN0</accession>